<keyword evidence="1" id="KW-0479">Metal-binding</keyword>
<dbReference type="Pfam" id="PF25164">
    <property type="entry name" value="CoiA_N"/>
    <property type="match status" value="1"/>
</dbReference>
<dbReference type="InterPro" id="IPR007527">
    <property type="entry name" value="Znf_SWIM"/>
</dbReference>
<reference evidence="4" key="1">
    <citation type="journal article" date="2019" name="Int. J. Syst. Evol. Microbiol.">
        <title>The Global Catalogue of Microorganisms (GCM) 10K type strain sequencing project: providing services to taxonomists for standard genome sequencing and annotation.</title>
        <authorList>
            <consortium name="The Broad Institute Genomics Platform"/>
            <consortium name="The Broad Institute Genome Sequencing Center for Infectious Disease"/>
            <person name="Wu L."/>
            <person name="Ma J."/>
        </authorList>
    </citation>
    <scope>NUCLEOTIDE SEQUENCE [LARGE SCALE GENOMIC DNA]</scope>
    <source>
        <strain evidence="4">CGMCC 1.10131</strain>
    </source>
</reference>
<organism evidence="3 4">
    <name type="scientific">Agarivorans gilvus</name>
    <dbReference type="NCBI Taxonomy" id="680279"/>
    <lineage>
        <taxon>Bacteria</taxon>
        <taxon>Pseudomonadati</taxon>
        <taxon>Pseudomonadota</taxon>
        <taxon>Gammaproteobacteria</taxon>
        <taxon>Alteromonadales</taxon>
        <taxon>Alteromonadaceae</taxon>
        <taxon>Agarivorans</taxon>
    </lineage>
</organism>
<keyword evidence="1" id="KW-0863">Zinc-finger</keyword>
<proteinExistence type="predicted"/>
<evidence type="ECO:0000313" key="3">
    <source>
        <dbReference type="EMBL" id="GGB18021.1"/>
    </source>
</evidence>
<dbReference type="Proteomes" id="UP000651977">
    <property type="component" value="Unassembled WGS sequence"/>
</dbReference>
<sequence length="240" mass="27534">MKHLKLKYALRDSELVHISQVESGGSHGCTCPACNKALVAKKGIKREHHFAHKAGDSCEHAVETALHYAAKEVLDRHRKICLPEAFITFNSNRGHLKISEEKTCSIESLKIEQGISGFVPDLIAKVRGRELLIEVFVTHKVDEQKQQKIIDSKLSALEIDLSKAPRNMPLEELEELIVNQCENKTWINNERVNEEYKKILSQTLERQIRTTHVHCCPVRSRKWQSQSNVNFMRECIYCPL</sequence>
<dbReference type="PROSITE" id="PS50966">
    <property type="entry name" value="ZF_SWIM"/>
    <property type="match status" value="1"/>
</dbReference>
<dbReference type="RefSeq" id="WP_055733968.1">
    <property type="nucleotide sequence ID" value="NZ_BMDY01000025.1"/>
</dbReference>
<dbReference type="EMBL" id="BMDY01000025">
    <property type="protein sequence ID" value="GGB18021.1"/>
    <property type="molecule type" value="Genomic_DNA"/>
</dbReference>
<dbReference type="InterPro" id="IPR057253">
    <property type="entry name" value="CoiA-like_N"/>
</dbReference>
<evidence type="ECO:0000313" key="4">
    <source>
        <dbReference type="Proteomes" id="UP000651977"/>
    </source>
</evidence>
<protein>
    <recommendedName>
        <fullName evidence="2">SWIM-type domain-containing protein</fullName>
    </recommendedName>
</protein>
<keyword evidence="4" id="KW-1185">Reference proteome</keyword>
<accession>A0ABQ1I596</accession>
<keyword evidence="1" id="KW-0862">Zinc</keyword>
<evidence type="ECO:0000256" key="1">
    <source>
        <dbReference type="PROSITE-ProRule" id="PRU00325"/>
    </source>
</evidence>
<comment type="caution">
    <text evidence="3">The sequence shown here is derived from an EMBL/GenBank/DDBJ whole genome shotgun (WGS) entry which is preliminary data.</text>
</comment>
<feature type="domain" description="SWIM-type" evidence="2">
    <location>
        <begin position="14"/>
        <end position="69"/>
    </location>
</feature>
<gene>
    <name evidence="3" type="ORF">GCM10007414_34310</name>
</gene>
<name>A0ABQ1I596_9ALTE</name>
<evidence type="ECO:0000259" key="2">
    <source>
        <dbReference type="PROSITE" id="PS50966"/>
    </source>
</evidence>